<evidence type="ECO:0000313" key="11">
    <source>
        <dbReference type="EMBL" id="PPE72710.1"/>
    </source>
</evidence>
<dbReference type="SMART" id="SM00465">
    <property type="entry name" value="GIYc"/>
    <property type="match status" value="1"/>
</dbReference>
<dbReference type="Proteomes" id="UP000238220">
    <property type="component" value="Unassembled WGS sequence"/>
</dbReference>
<comment type="caution">
    <text evidence="11">The sequence shown here is derived from an EMBL/GenBank/DDBJ whole genome shotgun (WGS) entry which is preliminary data.</text>
</comment>
<reference evidence="11 12" key="1">
    <citation type="submission" date="2018-02" db="EMBL/GenBank/DDBJ databases">
        <title>Genome sequencing of Solimonas sp. HR-BB.</title>
        <authorList>
            <person name="Lee Y."/>
            <person name="Jeon C.O."/>
        </authorList>
    </citation>
    <scope>NUCLEOTIDE SEQUENCE [LARGE SCALE GENOMIC DNA]</scope>
    <source>
        <strain evidence="11 12">HR-BB</strain>
    </source>
</reference>
<evidence type="ECO:0000259" key="9">
    <source>
        <dbReference type="PROSITE" id="PS50164"/>
    </source>
</evidence>
<dbReference type="GO" id="GO:0009380">
    <property type="term" value="C:excinuclease repair complex"/>
    <property type="evidence" value="ECO:0007669"/>
    <property type="project" value="InterPro"/>
</dbReference>
<dbReference type="InterPro" id="IPR036876">
    <property type="entry name" value="UVR_dom_sf"/>
</dbReference>
<accession>A0A2S5TCI0</accession>
<dbReference type="InterPro" id="IPR004791">
    <property type="entry name" value="UvrC"/>
</dbReference>
<dbReference type="PROSITE" id="PS50165">
    <property type="entry name" value="UVRC"/>
    <property type="match status" value="1"/>
</dbReference>
<dbReference type="PANTHER" id="PTHR30562:SF1">
    <property type="entry name" value="UVRABC SYSTEM PROTEIN C"/>
    <property type="match status" value="1"/>
</dbReference>
<organism evidence="11 12">
    <name type="scientific">Solimonas fluminis</name>
    <dbReference type="NCBI Taxonomy" id="2086571"/>
    <lineage>
        <taxon>Bacteria</taxon>
        <taxon>Pseudomonadati</taxon>
        <taxon>Pseudomonadota</taxon>
        <taxon>Gammaproteobacteria</taxon>
        <taxon>Nevskiales</taxon>
        <taxon>Nevskiaceae</taxon>
        <taxon>Solimonas</taxon>
    </lineage>
</organism>
<evidence type="ECO:0000256" key="6">
    <source>
        <dbReference type="ARBA" id="ARBA00023236"/>
    </source>
</evidence>
<dbReference type="CDD" id="cd10434">
    <property type="entry name" value="GIY-YIG_UvrC_Cho"/>
    <property type="match status" value="1"/>
</dbReference>
<dbReference type="InterPro" id="IPR001943">
    <property type="entry name" value="UVR_dom"/>
</dbReference>
<dbReference type="GO" id="GO:0009432">
    <property type="term" value="P:SOS response"/>
    <property type="evidence" value="ECO:0007669"/>
    <property type="project" value="UniProtKB-UniRule"/>
</dbReference>
<evidence type="ECO:0000256" key="3">
    <source>
        <dbReference type="ARBA" id="ARBA00022769"/>
    </source>
</evidence>
<dbReference type="GO" id="GO:0006289">
    <property type="term" value="P:nucleotide-excision repair"/>
    <property type="evidence" value="ECO:0007669"/>
    <property type="project" value="UniProtKB-UniRule"/>
</dbReference>
<dbReference type="EMBL" id="PSNW01000010">
    <property type="protein sequence ID" value="PPE72710.1"/>
    <property type="molecule type" value="Genomic_DNA"/>
</dbReference>
<sequence length="605" mass="68071">MKPQTESFDSRSFLSQLTTQPGVYRMYGAEGELLYVGKARNLKKRVGSYFLRASGNPRIESMVSQIRRIEVTVTRTEDEALLLENNLIKEQSPRYNISYRDDKSYPYVRFTAHRFPRIAYYRGAKIGQDRYIGPFPSASSVRDTLGTLQKLFRLRPCRDTFYNHRERPCLQHQIKRCSAPCVGLIGEEEYARDVANAQRMLEGRADELAKDLGAEMEQAAEVLDFERAARLRDQISALQRVRESRALTGGAEDLDVIAVAPHASSSCLAVVSVRDGVNLGHSSHFPRHPPQVEPEELLESFLSQHYLEQPAPPEILVSHELEDAELLEAALAQRAGRKVTINRPQRGPKLRLLEMAQSTVQQALTTRLTEMASMDERMLELQRALDLESPPRRLECFDISHTQGERAVASCVVFNDQGPLKSAYRKFNIDGITPGDDYAAIKQAVGRRFARVKSGEVQRPDLLFIDGGKGQLNAALEALDETGIEDLRIVAIAKGPTRRPGLEELILPEREFPLRLPGDSPALHLIQRIRDEAHRFAITGHRGRREKARLGSDLDSIEGLGATRRRALLRSFGGLAQLKRASVDDLARVEGISRTLAERIYAHFH</sequence>
<keyword evidence="4 7" id="KW-0267">Excision nuclease</keyword>
<dbReference type="Pfam" id="PF02151">
    <property type="entry name" value="UVR"/>
    <property type="match status" value="1"/>
</dbReference>
<dbReference type="Pfam" id="PF08459">
    <property type="entry name" value="UvrC_RNaseH_dom"/>
    <property type="match status" value="1"/>
</dbReference>
<name>A0A2S5TCI0_9GAMM</name>
<dbReference type="Gene3D" id="3.30.420.340">
    <property type="entry name" value="UvrC, RNAse H endonuclease domain"/>
    <property type="match status" value="1"/>
</dbReference>
<evidence type="ECO:0000256" key="7">
    <source>
        <dbReference type="HAMAP-Rule" id="MF_00203"/>
    </source>
</evidence>
<evidence type="ECO:0000313" key="12">
    <source>
        <dbReference type="Proteomes" id="UP000238220"/>
    </source>
</evidence>
<dbReference type="InterPro" id="IPR010994">
    <property type="entry name" value="RuvA_2-like"/>
</dbReference>
<comment type="function">
    <text evidence="7">The UvrABC repair system catalyzes the recognition and processing of DNA lesions. UvrC both incises the 5' and 3' sides of the lesion. The N-terminal half is responsible for the 3' incision and the C-terminal half is responsible for the 5' incision.</text>
</comment>
<dbReference type="InterPro" id="IPR050066">
    <property type="entry name" value="UvrABC_protein_C"/>
</dbReference>
<keyword evidence="12" id="KW-1185">Reference proteome</keyword>
<dbReference type="InterPro" id="IPR047296">
    <property type="entry name" value="GIY-YIG_UvrC_Cho"/>
</dbReference>
<dbReference type="GO" id="GO:0009381">
    <property type="term" value="F:excinuclease ABC activity"/>
    <property type="evidence" value="ECO:0007669"/>
    <property type="project" value="UniProtKB-UniRule"/>
</dbReference>
<dbReference type="PROSITE" id="PS50151">
    <property type="entry name" value="UVR"/>
    <property type="match status" value="1"/>
</dbReference>
<dbReference type="Pfam" id="PF14520">
    <property type="entry name" value="HHH_5"/>
    <property type="match status" value="1"/>
</dbReference>
<evidence type="ECO:0000259" key="8">
    <source>
        <dbReference type="PROSITE" id="PS50151"/>
    </source>
</evidence>
<dbReference type="Gene3D" id="3.40.1440.10">
    <property type="entry name" value="GIY-YIG endonuclease"/>
    <property type="match status" value="1"/>
</dbReference>
<dbReference type="Gene3D" id="4.10.860.10">
    <property type="entry name" value="UVR domain"/>
    <property type="match status" value="1"/>
</dbReference>
<dbReference type="SMART" id="SM00278">
    <property type="entry name" value="HhH1"/>
    <property type="match status" value="2"/>
</dbReference>
<comment type="subunit">
    <text evidence="7">Interacts with UvrB in an incision complex.</text>
</comment>
<dbReference type="AlphaFoldDB" id="A0A2S5TCI0"/>
<dbReference type="Gene3D" id="1.10.150.20">
    <property type="entry name" value="5' to 3' exonuclease, C-terminal subdomain"/>
    <property type="match status" value="1"/>
</dbReference>
<evidence type="ECO:0000256" key="4">
    <source>
        <dbReference type="ARBA" id="ARBA00022881"/>
    </source>
</evidence>
<keyword evidence="5 7" id="KW-0234">DNA repair</keyword>
<evidence type="ECO:0000259" key="10">
    <source>
        <dbReference type="PROSITE" id="PS50165"/>
    </source>
</evidence>
<dbReference type="SUPFAM" id="SSF82771">
    <property type="entry name" value="GIY-YIG endonuclease"/>
    <property type="match status" value="1"/>
</dbReference>
<dbReference type="InterPro" id="IPR035901">
    <property type="entry name" value="GIY-YIG_endonuc_sf"/>
</dbReference>
<dbReference type="SUPFAM" id="SSF47781">
    <property type="entry name" value="RuvA domain 2-like"/>
    <property type="match status" value="1"/>
</dbReference>
<dbReference type="OrthoDB" id="9804933at2"/>
<evidence type="ECO:0000256" key="2">
    <source>
        <dbReference type="ARBA" id="ARBA00022763"/>
    </source>
</evidence>
<feature type="domain" description="GIY-YIG" evidence="9">
    <location>
        <begin position="19"/>
        <end position="97"/>
    </location>
</feature>
<dbReference type="Pfam" id="PF01541">
    <property type="entry name" value="GIY-YIG"/>
    <property type="match status" value="1"/>
</dbReference>
<dbReference type="NCBIfam" id="NF001824">
    <property type="entry name" value="PRK00558.1-5"/>
    <property type="match status" value="1"/>
</dbReference>
<dbReference type="GO" id="GO:0003677">
    <property type="term" value="F:DNA binding"/>
    <property type="evidence" value="ECO:0007669"/>
    <property type="project" value="UniProtKB-UniRule"/>
</dbReference>
<dbReference type="RefSeq" id="WP_104231520.1">
    <property type="nucleotide sequence ID" value="NZ_PSNW01000010.1"/>
</dbReference>
<dbReference type="PROSITE" id="PS50164">
    <property type="entry name" value="GIY_YIG"/>
    <property type="match status" value="1"/>
</dbReference>
<evidence type="ECO:0000256" key="5">
    <source>
        <dbReference type="ARBA" id="ARBA00023204"/>
    </source>
</evidence>
<dbReference type="FunFam" id="3.30.420.340:FF:000001">
    <property type="entry name" value="UvrABC system protein C"/>
    <property type="match status" value="1"/>
</dbReference>
<keyword evidence="3 7" id="KW-0228">DNA excision</keyword>
<keyword evidence="2 7" id="KW-0227">DNA damage</keyword>
<dbReference type="NCBIfam" id="TIGR00194">
    <property type="entry name" value="uvrC"/>
    <property type="match status" value="1"/>
</dbReference>
<dbReference type="HAMAP" id="MF_00203">
    <property type="entry name" value="UvrC"/>
    <property type="match status" value="1"/>
</dbReference>
<keyword evidence="6 7" id="KW-0742">SOS response</keyword>
<dbReference type="PANTHER" id="PTHR30562">
    <property type="entry name" value="UVRC/OXIDOREDUCTASE"/>
    <property type="match status" value="1"/>
</dbReference>
<dbReference type="InterPro" id="IPR038476">
    <property type="entry name" value="UvrC_RNase_H_dom_sf"/>
</dbReference>
<gene>
    <name evidence="7 11" type="primary">uvrC</name>
    <name evidence="11" type="ORF">C3942_16805</name>
</gene>
<comment type="similarity">
    <text evidence="7">Belongs to the UvrC family.</text>
</comment>
<dbReference type="GO" id="GO:0005737">
    <property type="term" value="C:cytoplasm"/>
    <property type="evidence" value="ECO:0007669"/>
    <property type="project" value="UniProtKB-SubCell"/>
</dbReference>
<feature type="domain" description="UvrC family homology region profile" evidence="10">
    <location>
        <begin position="256"/>
        <end position="479"/>
    </location>
</feature>
<dbReference type="InterPro" id="IPR003583">
    <property type="entry name" value="Hlx-hairpin-Hlx_DNA-bd_motif"/>
</dbReference>
<dbReference type="InterPro" id="IPR000305">
    <property type="entry name" value="GIY-YIG_endonuc"/>
</dbReference>
<protein>
    <recommendedName>
        <fullName evidence="7">UvrABC system protein C</fullName>
        <shortName evidence="7">Protein UvrC</shortName>
    </recommendedName>
    <alternativeName>
        <fullName evidence="7">Excinuclease ABC subunit C</fullName>
    </alternativeName>
</protein>
<dbReference type="Pfam" id="PF22920">
    <property type="entry name" value="UvrC_RNaseH"/>
    <property type="match status" value="1"/>
</dbReference>
<feature type="domain" description="UVR" evidence="8">
    <location>
        <begin position="206"/>
        <end position="241"/>
    </location>
</feature>
<comment type="subcellular location">
    <subcellularLocation>
        <location evidence="7">Cytoplasm</location>
    </subcellularLocation>
</comment>
<dbReference type="InterPro" id="IPR001162">
    <property type="entry name" value="UvrC_RNase_H_dom"/>
</dbReference>
<dbReference type="FunFam" id="3.40.1440.10:FF:000001">
    <property type="entry name" value="UvrABC system protein C"/>
    <property type="match status" value="1"/>
</dbReference>
<keyword evidence="1 7" id="KW-0963">Cytoplasm</keyword>
<dbReference type="SUPFAM" id="SSF46600">
    <property type="entry name" value="C-terminal UvrC-binding domain of UvrB"/>
    <property type="match status" value="1"/>
</dbReference>
<evidence type="ECO:0000256" key="1">
    <source>
        <dbReference type="ARBA" id="ARBA00022490"/>
    </source>
</evidence>
<proteinExistence type="inferred from homology"/>